<dbReference type="PRINTS" id="PR00260">
    <property type="entry name" value="CHEMTRNSDUCR"/>
</dbReference>
<evidence type="ECO:0000256" key="8">
    <source>
        <dbReference type="PROSITE-ProRule" id="PRU00284"/>
    </source>
</evidence>
<evidence type="ECO:0000256" key="5">
    <source>
        <dbReference type="ARBA" id="ARBA00022989"/>
    </source>
</evidence>
<evidence type="ECO:0000256" key="1">
    <source>
        <dbReference type="ARBA" id="ARBA00004651"/>
    </source>
</evidence>
<sequence>MKRKLLVKRSNRSSRSKNLSARILRILGICVATAVIVTATASLLPMNSLITRLSTQQAVTSADFMKEELENLGNTLKISAKTVSMDQTIIESLNSSSQEDILNEIKYLGEALDIDNIVVTDATGTILSSTSEDDKIGSNISGRNTIKMALSGDISSNIGKDENSVYAVNASSPIFNNGAIIGAVYTSYNLDNTEFVDHLKEMTGDEFTIFSGDTRINTTIVVDGKRAVGTTLDPKIANIVINEKQEYTGRAKLFGKNFITAYYPIMSGDGKTVTGVLYSGMDHTEIEKTFYNNIIIIFIIAIISIILDISIIAAVLKRGLKTPIEKVVKAASAIETGQVDNEVLSMINEITSNDEIGMLARSMEGAVNSVQLMSSDISMFHNALISRDLTMSVDKTKHSGIYREIMNIVENLFSELGNILKEIKVMADSIESGSSHVSSASQSLAQGSTEQASATEELSSTIENIAVQINENAASAEAANSLSIEAGREVNSSSDHMNEMVKAMDNINLISKEIGKIIKTIDDIAFQTNILALNAAVEAARAGVHGKGFAVVADEVRNLANKSAEAAKSTAILIENSMTAVDNGSKIAAETENALHNVVTKTNEMSSIINEIAEAAQKQREAIYQINIGIDQISSVVNANSASSEETAAASEELSAQAQSLHEMVNQYKM</sequence>
<name>A0A562JBV8_9FIRM</name>
<comment type="subcellular location">
    <subcellularLocation>
        <location evidence="1">Cell membrane</location>
        <topology evidence="1">Multi-pass membrane protein</topology>
    </subcellularLocation>
</comment>
<keyword evidence="4 9" id="KW-0812">Transmembrane</keyword>
<keyword evidence="5 9" id="KW-1133">Transmembrane helix</keyword>
<evidence type="ECO:0000256" key="3">
    <source>
        <dbReference type="ARBA" id="ARBA00022500"/>
    </source>
</evidence>
<proteinExistence type="inferred from homology"/>
<evidence type="ECO:0000259" key="11">
    <source>
        <dbReference type="PROSITE" id="PS50885"/>
    </source>
</evidence>
<accession>A0A562JBV8</accession>
<evidence type="ECO:0000259" key="10">
    <source>
        <dbReference type="PROSITE" id="PS50111"/>
    </source>
</evidence>
<dbReference type="AlphaFoldDB" id="A0A562JBV8"/>
<dbReference type="GO" id="GO:0006935">
    <property type="term" value="P:chemotaxis"/>
    <property type="evidence" value="ECO:0007669"/>
    <property type="project" value="UniProtKB-KW"/>
</dbReference>
<dbReference type="Gene3D" id="1.10.287.950">
    <property type="entry name" value="Methyl-accepting chemotaxis protein"/>
    <property type="match status" value="1"/>
</dbReference>
<dbReference type="InterPro" id="IPR051310">
    <property type="entry name" value="MCP_chemotaxis"/>
</dbReference>
<feature type="transmembrane region" description="Helical" evidence="9">
    <location>
        <begin position="294"/>
        <end position="316"/>
    </location>
</feature>
<comment type="caution">
    <text evidence="12">The sequence shown here is derived from an EMBL/GenBank/DDBJ whole genome shotgun (WGS) entry which is preliminary data.</text>
</comment>
<evidence type="ECO:0000313" key="12">
    <source>
        <dbReference type="EMBL" id="TWH80600.1"/>
    </source>
</evidence>
<evidence type="ECO:0000256" key="9">
    <source>
        <dbReference type="SAM" id="Phobius"/>
    </source>
</evidence>
<dbReference type="Pfam" id="PF00672">
    <property type="entry name" value="HAMP"/>
    <property type="match status" value="1"/>
</dbReference>
<evidence type="ECO:0000256" key="6">
    <source>
        <dbReference type="ARBA" id="ARBA00023136"/>
    </source>
</evidence>
<dbReference type="GO" id="GO:0004888">
    <property type="term" value="F:transmembrane signaling receptor activity"/>
    <property type="evidence" value="ECO:0007669"/>
    <property type="project" value="InterPro"/>
</dbReference>
<dbReference type="PROSITE" id="PS50885">
    <property type="entry name" value="HAMP"/>
    <property type="match status" value="1"/>
</dbReference>
<dbReference type="SUPFAM" id="SSF58104">
    <property type="entry name" value="Methyl-accepting chemotaxis protein (MCP) signaling domain"/>
    <property type="match status" value="1"/>
</dbReference>
<dbReference type="InterPro" id="IPR029151">
    <property type="entry name" value="Sensor-like_sf"/>
</dbReference>
<feature type="domain" description="HAMP" evidence="11">
    <location>
        <begin position="318"/>
        <end position="375"/>
    </location>
</feature>
<dbReference type="CDD" id="cd06225">
    <property type="entry name" value="HAMP"/>
    <property type="match status" value="1"/>
</dbReference>
<evidence type="ECO:0000256" key="7">
    <source>
        <dbReference type="ARBA" id="ARBA00029447"/>
    </source>
</evidence>
<dbReference type="InterPro" id="IPR004089">
    <property type="entry name" value="MCPsignal_dom"/>
</dbReference>
<keyword evidence="8" id="KW-0807">Transducer</keyword>
<dbReference type="Pfam" id="PF17202">
    <property type="entry name" value="sCache_3_3"/>
    <property type="match status" value="1"/>
</dbReference>
<dbReference type="SUPFAM" id="SSF103190">
    <property type="entry name" value="Sensory domain-like"/>
    <property type="match status" value="2"/>
</dbReference>
<dbReference type="GO" id="GO:0007165">
    <property type="term" value="P:signal transduction"/>
    <property type="evidence" value="ECO:0007669"/>
    <property type="project" value="UniProtKB-KW"/>
</dbReference>
<dbReference type="InterPro" id="IPR003660">
    <property type="entry name" value="HAMP_dom"/>
</dbReference>
<feature type="domain" description="Methyl-accepting transducer" evidence="10">
    <location>
        <begin position="426"/>
        <end position="655"/>
    </location>
</feature>
<dbReference type="Gene3D" id="3.30.450.20">
    <property type="entry name" value="PAS domain"/>
    <property type="match status" value="1"/>
</dbReference>
<dbReference type="PANTHER" id="PTHR43531:SF11">
    <property type="entry name" value="METHYL-ACCEPTING CHEMOTAXIS PROTEIN 3"/>
    <property type="match status" value="1"/>
</dbReference>
<dbReference type="GO" id="GO:0005886">
    <property type="term" value="C:plasma membrane"/>
    <property type="evidence" value="ECO:0007669"/>
    <property type="project" value="UniProtKB-SubCell"/>
</dbReference>
<gene>
    <name evidence="12" type="ORF">LY60_01862</name>
</gene>
<dbReference type="PANTHER" id="PTHR43531">
    <property type="entry name" value="PROTEIN ICFG"/>
    <property type="match status" value="1"/>
</dbReference>
<dbReference type="SMART" id="SM00283">
    <property type="entry name" value="MA"/>
    <property type="match status" value="1"/>
</dbReference>
<evidence type="ECO:0000256" key="2">
    <source>
        <dbReference type="ARBA" id="ARBA00022475"/>
    </source>
</evidence>
<keyword evidence="2" id="KW-1003">Cell membrane</keyword>
<dbReference type="InterPro" id="IPR004090">
    <property type="entry name" value="Chemotax_Me-accpt_rcpt"/>
</dbReference>
<evidence type="ECO:0000256" key="4">
    <source>
        <dbReference type="ARBA" id="ARBA00022692"/>
    </source>
</evidence>
<dbReference type="Proteomes" id="UP000315343">
    <property type="component" value="Unassembled WGS sequence"/>
</dbReference>
<dbReference type="InterPro" id="IPR033463">
    <property type="entry name" value="sCache_3"/>
</dbReference>
<dbReference type="PROSITE" id="PS50111">
    <property type="entry name" value="CHEMOTAXIS_TRANSDUC_2"/>
    <property type="match status" value="1"/>
</dbReference>
<keyword evidence="13" id="KW-1185">Reference proteome</keyword>
<dbReference type="OrthoDB" id="9765776at2"/>
<comment type="similarity">
    <text evidence="7">Belongs to the methyl-accepting chemotaxis (MCP) protein family.</text>
</comment>
<organism evidence="12 13">
    <name type="scientific">Sedimentibacter saalensis</name>
    <dbReference type="NCBI Taxonomy" id="130788"/>
    <lineage>
        <taxon>Bacteria</taxon>
        <taxon>Bacillati</taxon>
        <taxon>Bacillota</taxon>
        <taxon>Tissierellia</taxon>
        <taxon>Sedimentibacter</taxon>
    </lineage>
</organism>
<dbReference type="Pfam" id="PF00015">
    <property type="entry name" value="MCPsignal"/>
    <property type="match status" value="1"/>
</dbReference>
<dbReference type="EMBL" id="VLKH01000004">
    <property type="protein sequence ID" value="TWH80600.1"/>
    <property type="molecule type" value="Genomic_DNA"/>
</dbReference>
<dbReference type="RefSeq" id="WP_145082589.1">
    <property type="nucleotide sequence ID" value="NZ_JBCFAR010000002.1"/>
</dbReference>
<dbReference type="Gene3D" id="6.10.340.10">
    <property type="match status" value="1"/>
</dbReference>
<evidence type="ECO:0000313" key="13">
    <source>
        <dbReference type="Proteomes" id="UP000315343"/>
    </source>
</evidence>
<keyword evidence="3" id="KW-0145">Chemotaxis</keyword>
<reference evidence="12 13" key="1">
    <citation type="submission" date="2019-07" db="EMBL/GenBank/DDBJ databases">
        <title>Genomic Encyclopedia of Type Strains, Phase I: the one thousand microbial genomes (KMG-I) project.</title>
        <authorList>
            <person name="Kyrpides N."/>
        </authorList>
    </citation>
    <scope>NUCLEOTIDE SEQUENCE [LARGE SCALE GENOMIC DNA]</scope>
    <source>
        <strain evidence="12 13">DSM 13558</strain>
    </source>
</reference>
<protein>
    <submittedName>
        <fullName evidence="12">Methyl-accepting chemotaxis protein</fullName>
    </submittedName>
</protein>
<keyword evidence="6 9" id="KW-0472">Membrane</keyword>